<evidence type="ECO:0000313" key="5">
    <source>
        <dbReference type="Proteomes" id="UP000001307"/>
    </source>
</evidence>
<keyword evidence="5" id="KW-1185">Reference proteome</keyword>
<dbReference type="InterPro" id="IPR045093">
    <property type="entry name" value="Cullin"/>
</dbReference>
<dbReference type="InParanoid" id="E4X7G0"/>
<accession>E4X7G0</accession>
<feature type="domain" description="Cullin N-terminal" evidence="2">
    <location>
        <begin position="19"/>
        <end position="398"/>
    </location>
</feature>
<dbReference type="Proteomes" id="UP000011014">
    <property type="component" value="Unassembled WGS sequence"/>
</dbReference>
<reference evidence="3" key="1">
    <citation type="journal article" date="2010" name="Science">
        <title>Plasticity of animal genome architecture unmasked by rapid evolution of a pelagic tunicate.</title>
        <authorList>
            <person name="Denoeud F."/>
            <person name="Henriet S."/>
            <person name="Mungpakdee S."/>
            <person name="Aury J.M."/>
            <person name="Da Silva C."/>
            <person name="Brinkmann H."/>
            <person name="Mikhaleva J."/>
            <person name="Olsen L.C."/>
            <person name="Jubin C."/>
            <person name="Canestro C."/>
            <person name="Bouquet J.M."/>
            <person name="Danks G."/>
            <person name="Poulain J."/>
            <person name="Campsteijn C."/>
            <person name="Adamski M."/>
            <person name="Cross I."/>
            <person name="Yadetie F."/>
            <person name="Muffato M."/>
            <person name="Louis A."/>
            <person name="Butcher S."/>
            <person name="Tsagkogeorga G."/>
            <person name="Konrad A."/>
            <person name="Singh S."/>
            <person name="Jensen M.F."/>
            <person name="Cong E.H."/>
            <person name="Eikeseth-Otteraa H."/>
            <person name="Noel B."/>
            <person name="Anthouard V."/>
            <person name="Porcel B.M."/>
            <person name="Kachouri-Lafond R."/>
            <person name="Nishino A."/>
            <person name="Ugolini M."/>
            <person name="Chourrout P."/>
            <person name="Nishida H."/>
            <person name="Aasland R."/>
            <person name="Huzurbazar S."/>
            <person name="Westhof E."/>
            <person name="Delsuc F."/>
            <person name="Lehrach H."/>
            <person name="Reinhardt R."/>
            <person name="Weissenbach J."/>
            <person name="Roy S.W."/>
            <person name="Artiguenave F."/>
            <person name="Postlethwait J.H."/>
            <person name="Manak J.R."/>
            <person name="Thompson E.M."/>
            <person name="Jaillon O."/>
            <person name="Du Pasquier L."/>
            <person name="Boudinot P."/>
            <person name="Liberles D.A."/>
            <person name="Volff J.N."/>
            <person name="Philippe H."/>
            <person name="Lenhard B."/>
            <person name="Roest Crollius H."/>
            <person name="Wincker P."/>
            <person name="Chourrout D."/>
        </authorList>
    </citation>
    <scope>NUCLEOTIDE SEQUENCE [LARGE SCALE GENOMIC DNA]</scope>
</reference>
<name>E4X7G0_OIKDI</name>
<dbReference type="Gene3D" id="1.20.1310.10">
    <property type="entry name" value="Cullin Repeats"/>
    <property type="match status" value="3"/>
</dbReference>
<dbReference type="GO" id="GO:0031625">
    <property type="term" value="F:ubiquitin protein ligase binding"/>
    <property type="evidence" value="ECO:0007669"/>
    <property type="project" value="InterPro"/>
</dbReference>
<evidence type="ECO:0000313" key="4">
    <source>
        <dbReference type="EMBL" id="CBY38992.1"/>
    </source>
</evidence>
<protein>
    <recommendedName>
        <fullName evidence="2">Cullin N-terminal domain-containing protein</fullName>
    </recommendedName>
</protein>
<evidence type="ECO:0000259" key="2">
    <source>
        <dbReference type="Pfam" id="PF00888"/>
    </source>
</evidence>
<dbReference type="Proteomes" id="UP000001307">
    <property type="component" value="Unassembled WGS sequence"/>
</dbReference>
<sequence length="406" mass="48231">MGFNPNGLEPQVIDFEEEWNEFRKSLDKAFLQKWPKDDYTAQYSRVYKICTASPEPKSEELYANISNYFDEKSQEKAMMLNQYEAQQLLEEYTEKWTRYQKATGDINNVCRYLNKNHVNTLNLTNVEAHLIDNRGHEYALSVVNLAFEKWRLKVIDKMSDKLVDACLTLIKEMRSGELIQDVQRGQVHTVVKSFMDVCQHKQRNRMELYQNKFERRLLRATSEFYDMEGKRILQQGDVGNYIARVLDIIKTEDRRAYSLFDRSTIQKQKERLVKSLIYDALDFLLEAGETMVKKWTENADQLNQLYRLFHDMEDPLSRLVKMFKQYVEEIGIKKIKKIKNPKEFVEATCNHYDQYKKFVDRVFVSEPEMELRTPYDAIDNIDMMQPDKQFLESLKDAMRTIATGFT</sequence>
<evidence type="ECO:0000313" key="3">
    <source>
        <dbReference type="EMBL" id="CBY18632.1"/>
    </source>
</evidence>
<dbReference type="EMBL" id="FN653028">
    <property type="protein sequence ID" value="CBY18632.1"/>
    <property type="molecule type" value="Genomic_DNA"/>
</dbReference>
<dbReference type="InterPro" id="IPR001373">
    <property type="entry name" value="Cullin_N"/>
</dbReference>
<proteinExistence type="inferred from homology"/>
<dbReference type="EMBL" id="FN655392">
    <property type="protein sequence ID" value="CBY38992.1"/>
    <property type="molecule type" value="Genomic_DNA"/>
</dbReference>
<dbReference type="Pfam" id="PF00888">
    <property type="entry name" value="Cullin"/>
    <property type="match status" value="1"/>
</dbReference>
<dbReference type="OrthoDB" id="27073at2759"/>
<comment type="similarity">
    <text evidence="1">Belongs to the cullin family.</text>
</comment>
<dbReference type="GO" id="GO:0006511">
    <property type="term" value="P:ubiquitin-dependent protein catabolic process"/>
    <property type="evidence" value="ECO:0007669"/>
    <property type="project" value="InterPro"/>
</dbReference>
<dbReference type="SUPFAM" id="SSF74788">
    <property type="entry name" value="Cullin repeat-like"/>
    <property type="match status" value="1"/>
</dbReference>
<dbReference type="PANTHER" id="PTHR11932">
    <property type="entry name" value="CULLIN"/>
    <property type="match status" value="1"/>
</dbReference>
<dbReference type="AlphaFoldDB" id="E4X7G0"/>
<organism evidence="3">
    <name type="scientific">Oikopleura dioica</name>
    <name type="common">Tunicate</name>
    <dbReference type="NCBI Taxonomy" id="34765"/>
    <lineage>
        <taxon>Eukaryota</taxon>
        <taxon>Metazoa</taxon>
        <taxon>Chordata</taxon>
        <taxon>Tunicata</taxon>
        <taxon>Appendicularia</taxon>
        <taxon>Copelata</taxon>
        <taxon>Oikopleuridae</taxon>
        <taxon>Oikopleura</taxon>
    </lineage>
</organism>
<evidence type="ECO:0000256" key="1">
    <source>
        <dbReference type="ARBA" id="ARBA00006019"/>
    </source>
</evidence>
<dbReference type="InterPro" id="IPR016159">
    <property type="entry name" value="Cullin_repeat-like_dom_sf"/>
</dbReference>
<gene>
    <name evidence="3" type="ORF">GSOID_T00003495001</name>
    <name evidence="4" type="ORF">GSOID_T00019530001</name>
</gene>